<dbReference type="SUPFAM" id="SSF53187">
    <property type="entry name" value="Zn-dependent exopeptidases"/>
    <property type="match status" value="1"/>
</dbReference>
<keyword evidence="3" id="KW-0645">Protease</keyword>
<comment type="caution">
    <text evidence="7">Lacks conserved residue(s) required for the propagation of feature annotation.</text>
</comment>
<comment type="cofactor">
    <cofactor evidence="1">
        <name>Zn(2+)</name>
        <dbReference type="ChEBI" id="CHEBI:29105"/>
    </cofactor>
</comment>
<dbReference type="PANTHER" id="PTHR11705:SF143">
    <property type="entry name" value="SLL0236 PROTEIN"/>
    <property type="match status" value="1"/>
</dbReference>
<keyword evidence="5" id="KW-0862">Zinc</keyword>
<dbReference type="Pfam" id="PF00246">
    <property type="entry name" value="Peptidase_M14"/>
    <property type="match status" value="1"/>
</dbReference>
<evidence type="ECO:0000256" key="4">
    <source>
        <dbReference type="ARBA" id="ARBA00022801"/>
    </source>
</evidence>
<dbReference type="GO" id="GO:0008270">
    <property type="term" value="F:zinc ion binding"/>
    <property type="evidence" value="ECO:0007669"/>
    <property type="project" value="InterPro"/>
</dbReference>
<dbReference type="OrthoDB" id="1111523at2"/>
<dbReference type="KEGG" id="blq:L21SP5_02897"/>
<feature type="domain" description="Peptidase M14" evidence="8">
    <location>
        <begin position="37"/>
        <end position="307"/>
    </location>
</feature>
<protein>
    <submittedName>
        <fullName evidence="9">Zinc carboxypeptidase</fullName>
    </submittedName>
</protein>
<accession>A0A0S2I2V1</accession>
<comment type="similarity">
    <text evidence="2 7">Belongs to the peptidase M14 family.</text>
</comment>
<evidence type="ECO:0000313" key="9">
    <source>
        <dbReference type="EMBL" id="ALO16517.1"/>
    </source>
</evidence>
<dbReference type="RefSeq" id="WP_057953880.1">
    <property type="nucleotide sequence ID" value="NZ_CP013118.1"/>
</dbReference>
<dbReference type="GO" id="GO:0004181">
    <property type="term" value="F:metallocarboxypeptidase activity"/>
    <property type="evidence" value="ECO:0007669"/>
    <property type="project" value="InterPro"/>
</dbReference>
<dbReference type="Proteomes" id="UP000064893">
    <property type="component" value="Chromosome"/>
</dbReference>
<dbReference type="PROSITE" id="PS52035">
    <property type="entry name" value="PEPTIDASE_M14"/>
    <property type="match status" value="1"/>
</dbReference>
<dbReference type="EMBL" id="CP013118">
    <property type="protein sequence ID" value="ALO16517.1"/>
    <property type="molecule type" value="Genomic_DNA"/>
</dbReference>
<evidence type="ECO:0000256" key="7">
    <source>
        <dbReference type="PROSITE-ProRule" id="PRU01379"/>
    </source>
</evidence>
<dbReference type="GO" id="GO:0005615">
    <property type="term" value="C:extracellular space"/>
    <property type="evidence" value="ECO:0007669"/>
    <property type="project" value="TreeGrafter"/>
</dbReference>
<keyword evidence="10" id="KW-1185">Reference proteome</keyword>
<dbReference type="STRING" id="1307839.L21SP5_02897"/>
<dbReference type="Gene3D" id="3.40.630.10">
    <property type="entry name" value="Zn peptidases"/>
    <property type="match status" value="1"/>
</dbReference>
<name>A0A0S2I2V1_9BACT</name>
<reference evidence="9 10" key="1">
    <citation type="submission" date="2015-11" db="EMBL/GenBank/DDBJ databases">
        <title>Description and complete genome sequence of a novel strain predominating in hypersaline microbial mats and representing a new family of the Bacteriodetes phylum.</title>
        <authorList>
            <person name="Spring S."/>
            <person name="Bunk B."/>
            <person name="Sproer C."/>
            <person name="Klenk H.-P."/>
        </authorList>
    </citation>
    <scope>NUCLEOTIDE SEQUENCE [LARGE SCALE GENOMIC DNA]</scope>
    <source>
        <strain evidence="9 10">L21-Spi-D4</strain>
    </source>
</reference>
<keyword evidence="6" id="KW-0482">Metalloprotease</keyword>
<evidence type="ECO:0000256" key="1">
    <source>
        <dbReference type="ARBA" id="ARBA00001947"/>
    </source>
</evidence>
<proteinExistence type="inferred from homology"/>
<sequence>MKTLLFPIIAATFLFWGCDKTGKQSITYPIQQNNFSKVTTHKALMTFLQKVDTASDYITVKNAGHTSSAMAIPLVKIQKQTKQYKPTVFIIAQQHGNEPSGKEAALALIAGFANKKYMAVLDSINLLIMPQVNPWGNDHDERRTAGDFDLNRDHLVLATEANRIVHRVFHDYKPEITIDVHEYYPYRSSWEEFGYIKNFDVQLGGPTNPNINHSLFDLFYDEVLPYAKNAVEDAGYSFFEYTLGQIHSEGGRLRHSTTHIDDGRQSFGIMHSFPMIIEGKNGKTTNHNLERRTKSQLVLLESLIAWFYQNATRASNIVTKAKRELKNAKPGEKVGIRFAHIKGKQKLAYPLRSIKTDKDTIFMVKKYHSVRKSTETVDQPKAYLIPKDDFKLNAWLQKHHIEYENYEPGETEKITQYTIQKVDTATCNEGWDFLNVKVNTDMKTSVPADKAYIEVPTTQLAANKLVLALEPRSMLALLNDTSFHYLIEQKQYKILRVE</sequence>
<evidence type="ECO:0000256" key="6">
    <source>
        <dbReference type="ARBA" id="ARBA00023049"/>
    </source>
</evidence>
<evidence type="ECO:0000256" key="5">
    <source>
        <dbReference type="ARBA" id="ARBA00022833"/>
    </source>
</evidence>
<evidence type="ECO:0000259" key="8">
    <source>
        <dbReference type="PROSITE" id="PS52035"/>
    </source>
</evidence>
<keyword evidence="4" id="KW-0378">Hydrolase</keyword>
<evidence type="ECO:0000256" key="2">
    <source>
        <dbReference type="ARBA" id="ARBA00005988"/>
    </source>
</evidence>
<dbReference type="GO" id="GO:0006508">
    <property type="term" value="P:proteolysis"/>
    <property type="evidence" value="ECO:0007669"/>
    <property type="project" value="UniProtKB-KW"/>
</dbReference>
<evidence type="ECO:0000313" key="10">
    <source>
        <dbReference type="Proteomes" id="UP000064893"/>
    </source>
</evidence>
<keyword evidence="9" id="KW-0121">Carboxypeptidase</keyword>
<dbReference type="AlphaFoldDB" id="A0A0S2I2V1"/>
<gene>
    <name evidence="9" type="ORF">L21SP5_02897</name>
</gene>
<dbReference type="InterPro" id="IPR000834">
    <property type="entry name" value="Peptidase_M14"/>
</dbReference>
<organism evidence="9 10">
    <name type="scientific">Salinivirga cyanobacteriivorans</name>
    <dbReference type="NCBI Taxonomy" id="1307839"/>
    <lineage>
        <taxon>Bacteria</taxon>
        <taxon>Pseudomonadati</taxon>
        <taxon>Bacteroidota</taxon>
        <taxon>Bacteroidia</taxon>
        <taxon>Bacteroidales</taxon>
        <taxon>Salinivirgaceae</taxon>
        <taxon>Salinivirga</taxon>
    </lineage>
</organism>
<evidence type="ECO:0000256" key="3">
    <source>
        <dbReference type="ARBA" id="ARBA00022670"/>
    </source>
</evidence>
<dbReference type="PANTHER" id="PTHR11705">
    <property type="entry name" value="PROTEASE FAMILY M14 CARBOXYPEPTIDASE A,B"/>
    <property type="match status" value="1"/>
</dbReference>